<keyword evidence="1" id="KW-0175">Coiled coil</keyword>
<dbReference type="OrthoDB" id="284128at2"/>
<organism evidence="3 4">
    <name type="scientific">Crateriforma conspicua</name>
    <dbReference type="NCBI Taxonomy" id="2527996"/>
    <lineage>
        <taxon>Bacteria</taxon>
        <taxon>Pseudomonadati</taxon>
        <taxon>Planctomycetota</taxon>
        <taxon>Planctomycetia</taxon>
        <taxon>Planctomycetales</taxon>
        <taxon>Planctomycetaceae</taxon>
        <taxon>Crateriforma</taxon>
    </lineage>
</organism>
<evidence type="ECO:0000256" key="1">
    <source>
        <dbReference type="SAM" id="Coils"/>
    </source>
</evidence>
<protein>
    <submittedName>
        <fullName evidence="3">Uncharacterized protein</fullName>
    </submittedName>
</protein>
<feature type="coiled-coil region" evidence="1">
    <location>
        <begin position="70"/>
        <end position="153"/>
    </location>
</feature>
<name>A0A5C6FRW2_9PLAN</name>
<reference evidence="3 4" key="1">
    <citation type="submission" date="2019-02" db="EMBL/GenBank/DDBJ databases">
        <title>Deep-cultivation of Planctomycetes and their phenomic and genomic characterization uncovers novel biology.</title>
        <authorList>
            <person name="Wiegand S."/>
            <person name="Jogler M."/>
            <person name="Boedeker C."/>
            <person name="Pinto D."/>
            <person name="Vollmers J."/>
            <person name="Rivas-Marin E."/>
            <person name="Kohn T."/>
            <person name="Peeters S.H."/>
            <person name="Heuer A."/>
            <person name="Rast P."/>
            <person name="Oberbeckmann S."/>
            <person name="Bunk B."/>
            <person name="Jeske O."/>
            <person name="Meyerdierks A."/>
            <person name="Storesund J.E."/>
            <person name="Kallscheuer N."/>
            <person name="Luecker S."/>
            <person name="Lage O.M."/>
            <person name="Pohl T."/>
            <person name="Merkel B.J."/>
            <person name="Hornburger P."/>
            <person name="Mueller R.-W."/>
            <person name="Bruemmer F."/>
            <person name="Labrenz M."/>
            <person name="Spormann A.M."/>
            <person name="Op Den Camp H."/>
            <person name="Overmann J."/>
            <person name="Amann R."/>
            <person name="Jetten M.S.M."/>
            <person name="Mascher T."/>
            <person name="Medema M.H."/>
            <person name="Devos D.P."/>
            <person name="Kaster A.-K."/>
            <person name="Ovreas L."/>
            <person name="Rohde M."/>
            <person name="Galperin M.Y."/>
            <person name="Jogler C."/>
        </authorList>
    </citation>
    <scope>NUCLEOTIDE SEQUENCE [LARGE SCALE GENOMIC DNA]</scope>
    <source>
        <strain evidence="3 4">V7</strain>
    </source>
</reference>
<comment type="caution">
    <text evidence="3">The sequence shown here is derived from an EMBL/GenBank/DDBJ whole genome shotgun (WGS) entry which is preliminary data.</text>
</comment>
<evidence type="ECO:0000256" key="2">
    <source>
        <dbReference type="SAM" id="Phobius"/>
    </source>
</evidence>
<dbReference type="RefSeq" id="WP_146410568.1">
    <property type="nucleotide sequence ID" value="NZ_SJPZ01000001.1"/>
</dbReference>
<dbReference type="Proteomes" id="UP000316476">
    <property type="component" value="Unassembled WGS sequence"/>
</dbReference>
<sequence>MSTKRRNSGPEMGHDAFLDIVANLVGILIILVVVLGSQSKQVLDEADPAPVQEMATDDQMSTLAQYAMKAASAQADSDRLEASIKLYEAKLDAQRQKRGMLLDLVSEAESAWEEMKDELDQAKVQQAARWSSKQKLEAQLASVRGERERLENVDTPTVQIAHLPTPMAKTVFGDEVHFRLKGNQLSVIPLDGLLRQLERDLKLAFAGKREGRQNSVVGPVRGYLCRYEFEKNRGLTSRGGRVAMATEIRPVRFVFEPVEEPFGQSMDVILSGRSQLDIELAGRDPATTTVTIWVYPDSYRAFRKLKEHLYAKGFATAARPLAADQKITASPYGSRSAAQ</sequence>
<keyword evidence="2" id="KW-1133">Transmembrane helix</keyword>
<keyword evidence="2" id="KW-0812">Transmembrane</keyword>
<feature type="transmembrane region" description="Helical" evidence="2">
    <location>
        <begin position="16"/>
        <end position="36"/>
    </location>
</feature>
<dbReference type="AlphaFoldDB" id="A0A5C6FRW2"/>
<proteinExistence type="predicted"/>
<accession>A0A5C6FRW2</accession>
<gene>
    <name evidence="3" type="ORF">V7x_05300</name>
</gene>
<dbReference type="EMBL" id="SJPZ01000001">
    <property type="protein sequence ID" value="TWU64986.1"/>
    <property type="molecule type" value="Genomic_DNA"/>
</dbReference>
<evidence type="ECO:0000313" key="4">
    <source>
        <dbReference type="Proteomes" id="UP000316476"/>
    </source>
</evidence>
<evidence type="ECO:0000313" key="3">
    <source>
        <dbReference type="EMBL" id="TWU64986.1"/>
    </source>
</evidence>
<keyword evidence="2" id="KW-0472">Membrane</keyword>